<name>T2GE14_MEGG1</name>
<reference evidence="2" key="2">
    <citation type="submission" date="2013-07" db="EMBL/GenBank/DDBJ databases">
        <authorList>
            <person name="Morais-Silva F.O."/>
            <person name="Rezende A.M."/>
            <person name="Pimentel C."/>
            <person name="Resende D.M."/>
            <person name="Santos C.I."/>
            <person name="Clemente C."/>
            <person name="de Oliveira L.M."/>
            <person name="da Silva S.M."/>
            <person name="Costa D.A."/>
            <person name="Varela-Raposo A."/>
            <person name="Horacio E.C.A."/>
            <person name="Matos M."/>
            <person name="Flores O."/>
            <person name="Ruiz J.C."/>
            <person name="Rodrigues-Pousada C."/>
        </authorList>
    </citation>
    <scope>NUCLEOTIDE SEQUENCE [LARGE SCALE GENOMIC DNA]</scope>
    <source>
        <strain evidence="2">ATCC 19364 / DSM 1382 / NCIMB 9332 / VKM B-1759</strain>
    </source>
</reference>
<dbReference type="KEGG" id="dgg:DGI_2375"/>
<evidence type="ECO:0000313" key="2">
    <source>
        <dbReference type="Proteomes" id="UP000016587"/>
    </source>
</evidence>
<dbReference type="AlphaFoldDB" id="T2GE14"/>
<dbReference type="PATRIC" id="fig|1121448.10.peg.2328"/>
<dbReference type="Pfam" id="PF07030">
    <property type="entry name" value="Phage_Mu_Gp36"/>
    <property type="match status" value="1"/>
</dbReference>
<dbReference type="Proteomes" id="UP000016587">
    <property type="component" value="Chromosome"/>
</dbReference>
<accession>T2GE14</accession>
<dbReference type="STRING" id="1121448.DGI_2375"/>
<reference evidence="1 2" key="1">
    <citation type="journal article" date="2013" name="J. Bacteriol.">
        <title>Roles of HynAB and Ech, the only two hydrogenases found in the model sulfate reducer Desulfovibrio gigas.</title>
        <authorList>
            <person name="Morais-Silva F.O."/>
            <person name="Santos C.I."/>
            <person name="Rodrigues R."/>
            <person name="Pereira I.A."/>
            <person name="Rodrigues-Pousada C."/>
        </authorList>
    </citation>
    <scope>NUCLEOTIDE SEQUENCE [LARGE SCALE GENOMIC DNA]</scope>
    <source>
        <strain evidence="2">ATCC 19364 / DSM 1382 / NCIMB 9332 / VKM B-1759</strain>
    </source>
</reference>
<evidence type="ECO:0000313" key="1">
    <source>
        <dbReference type="EMBL" id="AGW14127.1"/>
    </source>
</evidence>
<dbReference type="RefSeq" id="WP_021761103.1">
    <property type="nucleotide sequence ID" value="NC_022444.1"/>
</dbReference>
<dbReference type="InterPro" id="IPR009752">
    <property type="entry name" value="Phage_Mu_GpJ"/>
</dbReference>
<proteinExistence type="predicted"/>
<dbReference type="EMBL" id="CP006585">
    <property type="protein sequence ID" value="AGW14127.1"/>
    <property type="molecule type" value="Genomic_DNA"/>
</dbReference>
<gene>
    <name evidence="1" type="ORF">DGI_2375</name>
</gene>
<dbReference type="eggNOG" id="COG4387">
    <property type="taxonomic scope" value="Bacteria"/>
</dbReference>
<protein>
    <recommendedName>
        <fullName evidence="3">DUF1320 domain-containing protein</fullName>
    </recommendedName>
</protein>
<keyword evidence="2" id="KW-1185">Reference proteome</keyword>
<organism evidence="1 2">
    <name type="scientific">Megalodesulfovibrio gigas (strain ATCC 19364 / DSM 1382 / NCIMB 9332 / VKM B-1759)</name>
    <name type="common">Desulfovibrio gigas</name>
    <dbReference type="NCBI Taxonomy" id="1121448"/>
    <lineage>
        <taxon>Bacteria</taxon>
        <taxon>Pseudomonadati</taxon>
        <taxon>Thermodesulfobacteriota</taxon>
        <taxon>Desulfovibrionia</taxon>
        <taxon>Desulfovibrionales</taxon>
        <taxon>Desulfovibrionaceae</taxon>
        <taxon>Megalodesulfovibrio</taxon>
    </lineage>
</organism>
<evidence type="ECO:0008006" key="3">
    <source>
        <dbReference type="Google" id="ProtNLM"/>
    </source>
</evidence>
<dbReference type="HOGENOM" id="CLU_1861956_0_0_7"/>
<sequence length="137" mass="14666">MAYCNADDLRRVLGEDDLADLVGGWPYEPEAGRRLESVCEAASAEVDAYLSTRMAVPLAQPSPLVVQLTSRLAVHGLFRQLHTVPEAWAADRAEVLRLLAAIAAGRLSLGMSDQPVAAGRARAVRGDGRLAGLEQVF</sequence>